<evidence type="ECO:0000313" key="2">
    <source>
        <dbReference type="Proteomes" id="UP001552299"/>
    </source>
</evidence>
<sequence length="211" mass="22696">MVHISPILNIISASFTRSGDSPAISWSTTSAPFSLDLLRAQSVKFSSLSSPPSIASLPVTNSKSTTPKLYTSTFSFTLLKVVYSGAMYPNDPASTDTLSGSPLLSKIFARPKSAILALNFGSRRDATEEFHDIVMEDGAEDLDFGLELLFDIGIKPESVVDFFYGDCVVPVERNAVDFAAASASDEFVVGETVEDDGFVEISCLEEGELRV</sequence>
<dbReference type="Proteomes" id="UP001552299">
    <property type="component" value="Unassembled WGS sequence"/>
</dbReference>
<comment type="caution">
    <text evidence="1">The sequence shown here is derived from an EMBL/GenBank/DDBJ whole genome shotgun (WGS) entry which is preliminary data.</text>
</comment>
<dbReference type="EMBL" id="JANQDX010000004">
    <property type="protein sequence ID" value="KAL0925086.1"/>
    <property type="molecule type" value="Genomic_DNA"/>
</dbReference>
<proteinExistence type="predicted"/>
<evidence type="ECO:0000313" key="1">
    <source>
        <dbReference type="EMBL" id="KAL0925086.1"/>
    </source>
</evidence>
<keyword evidence="2" id="KW-1185">Reference proteome</keyword>
<name>A0ABD0VRC9_DENTH</name>
<dbReference type="AlphaFoldDB" id="A0ABD0VRC9"/>
<protein>
    <submittedName>
        <fullName evidence="1">Uncharacterized protein</fullName>
    </submittedName>
</protein>
<accession>A0ABD0VRC9</accession>
<gene>
    <name evidence="1" type="ORF">M5K25_003394</name>
</gene>
<reference evidence="1 2" key="1">
    <citation type="journal article" date="2024" name="Plant Biotechnol. J.">
        <title>Dendrobium thyrsiflorum genome and its molecular insights into genes involved in important horticultural traits.</title>
        <authorList>
            <person name="Chen B."/>
            <person name="Wang J.Y."/>
            <person name="Zheng P.J."/>
            <person name="Li K.L."/>
            <person name="Liang Y.M."/>
            <person name="Chen X.F."/>
            <person name="Zhang C."/>
            <person name="Zhao X."/>
            <person name="He X."/>
            <person name="Zhang G.Q."/>
            <person name="Liu Z.J."/>
            <person name="Xu Q."/>
        </authorList>
    </citation>
    <scope>NUCLEOTIDE SEQUENCE [LARGE SCALE GENOMIC DNA]</scope>
    <source>
        <strain evidence="1">GZMU011</strain>
    </source>
</reference>
<organism evidence="1 2">
    <name type="scientific">Dendrobium thyrsiflorum</name>
    <name type="common">Pinecone-like raceme dendrobium</name>
    <name type="synonym">Orchid</name>
    <dbReference type="NCBI Taxonomy" id="117978"/>
    <lineage>
        <taxon>Eukaryota</taxon>
        <taxon>Viridiplantae</taxon>
        <taxon>Streptophyta</taxon>
        <taxon>Embryophyta</taxon>
        <taxon>Tracheophyta</taxon>
        <taxon>Spermatophyta</taxon>
        <taxon>Magnoliopsida</taxon>
        <taxon>Liliopsida</taxon>
        <taxon>Asparagales</taxon>
        <taxon>Orchidaceae</taxon>
        <taxon>Epidendroideae</taxon>
        <taxon>Malaxideae</taxon>
        <taxon>Dendrobiinae</taxon>
        <taxon>Dendrobium</taxon>
    </lineage>
</organism>